<dbReference type="GO" id="GO:0020037">
    <property type="term" value="F:heme binding"/>
    <property type="evidence" value="ECO:0007669"/>
    <property type="project" value="InterPro"/>
</dbReference>
<dbReference type="GO" id="GO:0046872">
    <property type="term" value="F:metal ion binding"/>
    <property type="evidence" value="ECO:0007669"/>
    <property type="project" value="UniProtKB-KW"/>
</dbReference>
<keyword evidence="19" id="KW-1185">Reference proteome</keyword>
<dbReference type="InterPro" id="IPR002016">
    <property type="entry name" value="Haem_peroxidase"/>
</dbReference>
<evidence type="ECO:0000256" key="12">
    <source>
        <dbReference type="ARBA" id="ARBA00023004"/>
    </source>
</evidence>
<name>A0AAD5JE90_ACENE</name>
<dbReference type="Gene3D" id="1.10.420.10">
    <property type="entry name" value="Peroxidase, domain 2"/>
    <property type="match status" value="1"/>
</dbReference>
<dbReference type="EMBL" id="JAJSOW010000003">
    <property type="protein sequence ID" value="KAI9196260.1"/>
    <property type="molecule type" value="Genomic_DNA"/>
</dbReference>
<dbReference type="AlphaFoldDB" id="A0AAD5JE90"/>
<evidence type="ECO:0000256" key="10">
    <source>
        <dbReference type="ARBA" id="ARBA00022837"/>
    </source>
</evidence>
<evidence type="ECO:0000313" key="18">
    <source>
        <dbReference type="EMBL" id="KAI9196260.1"/>
    </source>
</evidence>
<keyword evidence="7" id="KW-0349">Heme</keyword>
<feature type="binding site" evidence="15">
    <location>
        <position position="108"/>
    </location>
    <ligand>
        <name>Ca(2+)</name>
        <dbReference type="ChEBI" id="CHEBI:29108"/>
        <label>2</label>
    </ligand>
</feature>
<evidence type="ECO:0000256" key="3">
    <source>
        <dbReference type="ARBA" id="ARBA00002322"/>
    </source>
</evidence>
<evidence type="ECO:0000256" key="13">
    <source>
        <dbReference type="ARBA" id="ARBA00023180"/>
    </source>
</evidence>
<comment type="catalytic activity">
    <reaction evidence="1">
        <text>2 a phenolic donor + H2O2 = 2 a phenolic radical donor + 2 H2O</text>
        <dbReference type="Rhea" id="RHEA:56136"/>
        <dbReference type="ChEBI" id="CHEBI:15377"/>
        <dbReference type="ChEBI" id="CHEBI:16240"/>
        <dbReference type="ChEBI" id="CHEBI:139520"/>
        <dbReference type="ChEBI" id="CHEBI:139521"/>
        <dbReference type="EC" id="1.11.1.7"/>
    </reaction>
</comment>
<dbReference type="EC" id="1.11.1.7" evidence="4"/>
<keyword evidence="13" id="KW-0325">Glycoprotein</keyword>
<gene>
    <name evidence="18" type="ORF">LWI28_022362</name>
</gene>
<evidence type="ECO:0000256" key="1">
    <source>
        <dbReference type="ARBA" id="ARBA00000189"/>
    </source>
</evidence>
<evidence type="ECO:0000256" key="9">
    <source>
        <dbReference type="ARBA" id="ARBA00022729"/>
    </source>
</evidence>
<comment type="cofactor">
    <cofactor evidence="15">
        <name>Ca(2+)</name>
        <dbReference type="ChEBI" id="CHEBI:29108"/>
    </cofactor>
    <text evidence="15">Binds 2 calcium ions per subunit.</text>
</comment>
<evidence type="ECO:0000256" key="4">
    <source>
        <dbReference type="ARBA" id="ARBA00012313"/>
    </source>
</evidence>
<dbReference type="PRINTS" id="PR00461">
    <property type="entry name" value="PLPEROXIDASE"/>
</dbReference>
<comment type="caution">
    <text evidence="18">The sequence shown here is derived from an EMBL/GenBank/DDBJ whole genome shotgun (WGS) entry which is preliminary data.</text>
</comment>
<dbReference type="GO" id="GO:0140825">
    <property type="term" value="F:lactoperoxidase activity"/>
    <property type="evidence" value="ECO:0007669"/>
    <property type="project" value="UniProtKB-EC"/>
</dbReference>
<evidence type="ECO:0000256" key="16">
    <source>
        <dbReference type="RuleBase" id="RU004241"/>
    </source>
</evidence>
<dbReference type="PROSITE" id="PS50873">
    <property type="entry name" value="PEROXIDASE_4"/>
    <property type="match status" value="1"/>
</dbReference>
<dbReference type="InterPro" id="IPR000823">
    <property type="entry name" value="Peroxidase_pln"/>
</dbReference>
<dbReference type="InterPro" id="IPR010255">
    <property type="entry name" value="Haem_peroxidase_sf"/>
</dbReference>
<evidence type="ECO:0000313" key="19">
    <source>
        <dbReference type="Proteomes" id="UP001064489"/>
    </source>
</evidence>
<evidence type="ECO:0000256" key="8">
    <source>
        <dbReference type="ARBA" id="ARBA00022723"/>
    </source>
</evidence>
<keyword evidence="12" id="KW-0408">Iron</keyword>
<sequence length="190" mass="21133">MAFTQAGKTHTWKGMNNSKLAPMSEKELMHLSGTGFFVHMLSDVVPIQDTKWPADLSHILSKFAHVFGEPTGLPPKRSHDHRIPLLPNQPPVNAKPYSAHSVTTVELDPGSSRSFDKNYFKILIQQKGLLQSDAALLKNGNSFQLVQRFSNSNDFFDVFAKSMVKMGATEVLTGNAGEIRKRCRVVNPKN</sequence>
<dbReference type="GO" id="GO:0042744">
    <property type="term" value="P:hydrogen peroxide catabolic process"/>
    <property type="evidence" value="ECO:0007669"/>
    <property type="project" value="UniProtKB-KW"/>
</dbReference>
<reference evidence="18" key="2">
    <citation type="submission" date="2023-02" db="EMBL/GenBank/DDBJ databases">
        <authorList>
            <person name="Swenson N.G."/>
            <person name="Wegrzyn J.L."/>
            <person name="Mcevoy S.L."/>
        </authorList>
    </citation>
    <scope>NUCLEOTIDE SEQUENCE</scope>
    <source>
        <strain evidence="18">91603</strain>
        <tissue evidence="18">Leaf</tissue>
    </source>
</reference>
<evidence type="ECO:0000256" key="15">
    <source>
        <dbReference type="PIRSR" id="PIRSR600823-3"/>
    </source>
</evidence>
<evidence type="ECO:0000256" key="7">
    <source>
        <dbReference type="ARBA" id="ARBA00022617"/>
    </source>
</evidence>
<evidence type="ECO:0000256" key="2">
    <source>
        <dbReference type="ARBA" id="ARBA00001970"/>
    </source>
</evidence>
<dbReference type="Gene3D" id="1.10.520.10">
    <property type="match status" value="1"/>
</dbReference>
<proteinExistence type="inferred from homology"/>
<dbReference type="PANTHER" id="PTHR31388:SF264">
    <property type="entry name" value="PEROXIDASE 59"/>
    <property type="match status" value="1"/>
</dbReference>
<keyword evidence="8 15" id="KW-0479">Metal-binding</keyword>
<keyword evidence="6" id="KW-0575">Peroxidase</keyword>
<keyword evidence="9" id="KW-0732">Signal</keyword>
<reference evidence="18" key="1">
    <citation type="journal article" date="2022" name="Plant J.">
        <title>Strategies of tolerance reflected in two North American maple genomes.</title>
        <authorList>
            <person name="McEvoy S.L."/>
            <person name="Sezen U.U."/>
            <person name="Trouern-Trend A."/>
            <person name="McMahon S.M."/>
            <person name="Schaberg P.G."/>
            <person name="Yang J."/>
            <person name="Wegrzyn J.L."/>
            <person name="Swenson N.G."/>
        </authorList>
    </citation>
    <scope>NUCLEOTIDE SEQUENCE</scope>
    <source>
        <strain evidence="18">91603</strain>
    </source>
</reference>
<dbReference type="SUPFAM" id="SSF48113">
    <property type="entry name" value="Heme-dependent peroxidases"/>
    <property type="match status" value="1"/>
</dbReference>
<evidence type="ECO:0000256" key="11">
    <source>
        <dbReference type="ARBA" id="ARBA00023002"/>
    </source>
</evidence>
<comment type="similarity">
    <text evidence="16">Belongs to the peroxidase family.</text>
</comment>
<protein>
    <recommendedName>
        <fullName evidence="4">peroxidase</fullName>
        <ecNumber evidence="4">1.11.1.7</ecNumber>
    </recommendedName>
</protein>
<evidence type="ECO:0000256" key="14">
    <source>
        <dbReference type="ARBA" id="ARBA00023324"/>
    </source>
</evidence>
<evidence type="ECO:0000256" key="5">
    <source>
        <dbReference type="ARBA" id="ARBA00022525"/>
    </source>
</evidence>
<evidence type="ECO:0000256" key="6">
    <source>
        <dbReference type="ARBA" id="ARBA00022559"/>
    </source>
</evidence>
<dbReference type="PANTHER" id="PTHR31388">
    <property type="entry name" value="PEROXIDASE 72-RELATED"/>
    <property type="match status" value="1"/>
</dbReference>
<accession>A0AAD5JE90</accession>
<comment type="cofactor">
    <cofactor evidence="2">
        <name>heme b</name>
        <dbReference type="ChEBI" id="CHEBI:60344"/>
    </cofactor>
</comment>
<dbReference type="GO" id="GO:0006979">
    <property type="term" value="P:response to oxidative stress"/>
    <property type="evidence" value="ECO:0007669"/>
    <property type="project" value="InterPro"/>
</dbReference>
<dbReference type="Proteomes" id="UP001064489">
    <property type="component" value="Chromosome 1"/>
</dbReference>
<evidence type="ECO:0000259" key="17">
    <source>
        <dbReference type="PROSITE" id="PS50873"/>
    </source>
</evidence>
<feature type="domain" description="Plant heme peroxidase family profile" evidence="17">
    <location>
        <begin position="13"/>
        <end position="187"/>
    </location>
</feature>
<keyword evidence="10 15" id="KW-0106">Calcium</keyword>
<keyword evidence="5" id="KW-0964">Secreted</keyword>
<keyword evidence="14" id="KW-0376">Hydrogen peroxide</keyword>
<organism evidence="18 19">
    <name type="scientific">Acer negundo</name>
    <name type="common">Box elder</name>
    <dbReference type="NCBI Taxonomy" id="4023"/>
    <lineage>
        <taxon>Eukaryota</taxon>
        <taxon>Viridiplantae</taxon>
        <taxon>Streptophyta</taxon>
        <taxon>Embryophyta</taxon>
        <taxon>Tracheophyta</taxon>
        <taxon>Spermatophyta</taxon>
        <taxon>Magnoliopsida</taxon>
        <taxon>eudicotyledons</taxon>
        <taxon>Gunneridae</taxon>
        <taxon>Pentapetalae</taxon>
        <taxon>rosids</taxon>
        <taxon>malvids</taxon>
        <taxon>Sapindales</taxon>
        <taxon>Sapindaceae</taxon>
        <taxon>Hippocastanoideae</taxon>
        <taxon>Acereae</taxon>
        <taxon>Acer</taxon>
    </lineage>
</organism>
<dbReference type="Pfam" id="PF00141">
    <property type="entry name" value="peroxidase"/>
    <property type="match status" value="1"/>
</dbReference>
<feature type="binding site" evidence="15">
    <location>
        <position position="116"/>
    </location>
    <ligand>
        <name>Ca(2+)</name>
        <dbReference type="ChEBI" id="CHEBI:29108"/>
        <label>2</label>
    </ligand>
</feature>
<comment type="function">
    <text evidence="3">Removal of H(2)O(2), oxidation of toxic reductants, biosynthesis and degradation of lignin, suberization, auxin catabolism, response to environmental stresses such as wounding, pathogen attack and oxidative stress. These functions might be dependent on each isozyme/isoform in each plant tissue.</text>
</comment>
<keyword evidence="11" id="KW-0560">Oxidoreductase</keyword>